<feature type="compositionally biased region" description="Acidic residues" evidence="2">
    <location>
        <begin position="25"/>
        <end position="40"/>
    </location>
</feature>
<dbReference type="EMBL" id="JAGEMK010000009">
    <property type="protein sequence ID" value="MBO1753023.1"/>
    <property type="molecule type" value="Genomic_DNA"/>
</dbReference>
<dbReference type="SUPFAM" id="SSF55874">
    <property type="entry name" value="ATPase domain of HSP90 chaperone/DNA topoisomerase II/histidine kinase"/>
    <property type="match status" value="1"/>
</dbReference>
<dbReference type="CDD" id="cd16936">
    <property type="entry name" value="HATPase_RsbW-like"/>
    <property type="match status" value="1"/>
</dbReference>
<accession>A0A939RWV7</accession>
<feature type="domain" description="Histidine kinase/HSP90-like ATPase" evidence="3">
    <location>
        <begin position="49"/>
        <end position="157"/>
    </location>
</feature>
<dbReference type="PANTHER" id="PTHR35526">
    <property type="entry name" value="ANTI-SIGMA-F FACTOR RSBW-RELATED"/>
    <property type="match status" value="1"/>
</dbReference>
<evidence type="ECO:0000259" key="3">
    <source>
        <dbReference type="Pfam" id="PF13581"/>
    </source>
</evidence>
<dbReference type="RefSeq" id="WP_208056706.1">
    <property type="nucleotide sequence ID" value="NZ_JAGEMK010000009.1"/>
</dbReference>
<dbReference type="GO" id="GO:0004674">
    <property type="term" value="F:protein serine/threonine kinase activity"/>
    <property type="evidence" value="ECO:0007669"/>
    <property type="project" value="UniProtKB-KW"/>
</dbReference>
<dbReference type="GO" id="GO:0005524">
    <property type="term" value="F:ATP binding"/>
    <property type="evidence" value="ECO:0007669"/>
    <property type="project" value="UniProtKB-KW"/>
</dbReference>
<protein>
    <submittedName>
        <fullName evidence="4">ATP-binding protein</fullName>
    </submittedName>
</protein>
<keyword evidence="5" id="KW-1185">Reference proteome</keyword>
<reference evidence="4" key="1">
    <citation type="submission" date="2021-03" db="EMBL/GenBank/DDBJ databases">
        <title>Actinotalea soli sp. nov., isolated from soil.</title>
        <authorList>
            <person name="Ping W."/>
            <person name="Zhang J."/>
        </authorList>
    </citation>
    <scope>NUCLEOTIDE SEQUENCE</scope>
    <source>
        <strain evidence="4">BY-33</strain>
    </source>
</reference>
<dbReference type="InterPro" id="IPR036890">
    <property type="entry name" value="HATPase_C_sf"/>
</dbReference>
<evidence type="ECO:0000256" key="1">
    <source>
        <dbReference type="ARBA" id="ARBA00022527"/>
    </source>
</evidence>
<keyword evidence="4" id="KW-0067">ATP-binding</keyword>
<dbReference type="InterPro" id="IPR003594">
    <property type="entry name" value="HATPase_dom"/>
</dbReference>
<dbReference type="PANTHER" id="PTHR35526:SF3">
    <property type="entry name" value="ANTI-SIGMA-F FACTOR RSBW"/>
    <property type="match status" value="1"/>
</dbReference>
<evidence type="ECO:0000313" key="4">
    <source>
        <dbReference type="EMBL" id="MBO1753023.1"/>
    </source>
</evidence>
<dbReference type="Gene3D" id="3.30.565.10">
    <property type="entry name" value="Histidine kinase-like ATPase, C-terminal domain"/>
    <property type="match status" value="1"/>
</dbReference>
<keyword evidence="4" id="KW-0547">Nucleotide-binding</keyword>
<dbReference type="Proteomes" id="UP000664209">
    <property type="component" value="Unassembled WGS sequence"/>
</dbReference>
<dbReference type="InterPro" id="IPR050267">
    <property type="entry name" value="Anti-sigma-factor_SerPK"/>
</dbReference>
<keyword evidence="1" id="KW-0418">Kinase</keyword>
<feature type="region of interest" description="Disordered" evidence="2">
    <location>
        <begin position="1"/>
        <end position="41"/>
    </location>
</feature>
<evidence type="ECO:0000256" key="2">
    <source>
        <dbReference type="SAM" id="MobiDB-lite"/>
    </source>
</evidence>
<name>A0A939RWV7_9CELL</name>
<dbReference type="AlphaFoldDB" id="A0A939RWV7"/>
<keyword evidence="1" id="KW-0723">Serine/threonine-protein kinase</keyword>
<proteinExistence type="predicted"/>
<dbReference type="Pfam" id="PF13581">
    <property type="entry name" value="HATPase_c_2"/>
    <property type="match status" value="1"/>
</dbReference>
<comment type="caution">
    <text evidence="4">The sequence shown here is derived from an EMBL/GenBank/DDBJ whole genome shotgun (WGS) entry which is preliminary data.</text>
</comment>
<keyword evidence="1" id="KW-0808">Transferase</keyword>
<organism evidence="4 5">
    <name type="scientific">Actinotalea soli</name>
    <dbReference type="NCBI Taxonomy" id="2819234"/>
    <lineage>
        <taxon>Bacteria</taxon>
        <taxon>Bacillati</taxon>
        <taxon>Actinomycetota</taxon>
        <taxon>Actinomycetes</taxon>
        <taxon>Micrococcales</taxon>
        <taxon>Cellulomonadaceae</taxon>
        <taxon>Actinotalea</taxon>
    </lineage>
</organism>
<evidence type="ECO:0000313" key="5">
    <source>
        <dbReference type="Proteomes" id="UP000664209"/>
    </source>
</evidence>
<sequence>MTGDRARRTSSGSTLRLVGGAGPDGPDEPQDADLPEDDADSLVLPGQRQSVAVGRHWVVSTAAARGITGMANQVLELLSSELLANAVLHGPQGVAIGVQMRHTETAVRVSVSDASATNPVVMHNGPSAPNGRGMAIVEAMSSRWGVEEHADGGKTVWYELELDEF</sequence>
<gene>
    <name evidence="4" type="ORF">J4G33_14515</name>
</gene>